<dbReference type="Proteomes" id="UP000515146">
    <property type="component" value="Unplaced"/>
</dbReference>
<comment type="subcellular location">
    <subcellularLocation>
        <location evidence="1">Membrane</location>
    </subcellularLocation>
</comment>
<dbReference type="GO" id="GO:0016020">
    <property type="term" value="C:membrane"/>
    <property type="evidence" value="ECO:0007669"/>
    <property type="project" value="UniProtKB-SubCell"/>
</dbReference>
<dbReference type="InterPro" id="IPR004241">
    <property type="entry name" value="Atg8-like"/>
</dbReference>
<dbReference type="InterPro" id="IPR029071">
    <property type="entry name" value="Ubiquitin-like_domsf"/>
</dbReference>
<organism evidence="8 9">
    <name type="scientific">Dermatophagoides pteronyssinus</name>
    <name type="common">European house dust mite</name>
    <dbReference type="NCBI Taxonomy" id="6956"/>
    <lineage>
        <taxon>Eukaryota</taxon>
        <taxon>Metazoa</taxon>
        <taxon>Ecdysozoa</taxon>
        <taxon>Arthropoda</taxon>
        <taxon>Chelicerata</taxon>
        <taxon>Arachnida</taxon>
        <taxon>Acari</taxon>
        <taxon>Acariformes</taxon>
        <taxon>Sarcoptiformes</taxon>
        <taxon>Astigmata</taxon>
        <taxon>Psoroptidia</taxon>
        <taxon>Analgoidea</taxon>
        <taxon>Pyroglyphidae</taxon>
        <taxon>Dermatophagoidinae</taxon>
        <taxon>Dermatophagoides</taxon>
    </lineage>
</organism>
<reference evidence="9" key="1">
    <citation type="submission" date="2025-08" db="UniProtKB">
        <authorList>
            <consortium name="RefSeq"/>
        </authorList>
    </citation>
    <scope>IDENTIFICATION</scope>
    <source>
        <strain evidence="9">Airmid</strain>
    </source>
</reference>
<dbReference type="KEGG" id="dpte:113798552"/>
<feature type="lipid moiety-binding region" description="Phosphatidylserine amidated glycine; alternate" evidence="5">
    <location>
        <position position="206"/>
    </location>
</feature>
<gene>
    <name evidence="9" type="primary">LOC113798552</name>
</gene>
<proteinExistence type="inferred from homology"/>
<keyword evidence="6" id="KW-0072">Autophagy</keyword>
<evidence type="ECO:0000256" key="7">
    <source>
        <dbReference type="SAM" id="MobiDB-lite"/>
    </source>
</evidence>
<keyword evidence="3" id="KW-0472">Membrane</keyword>
<evidence type="ECO:0000313" key="8">
    <source>
        <dbReference type="Proteomes" id="UP000515146"/>
    </source>
</evidence>
<dbReference type="GO" id="GO:0006914">
    <property type="term" value="P:autophagy"/>
    <property type="evidence" value="ECO:0007669"/>
    <property type="project" value="UniProtKB-KW"/>
</dbReference>
<evidence type="ECO:0000256" key="1">
    <source>
        <dbReference type="ARBA" id="ARBA00004370"/>
    </source>
</evidence>
<evidence type="ECO:0000256" key="6">
    <source>
        <dbReference type="RuleBase" id="RU004384"/>
    </source>
</evidence>
<evidence type="ECO:0000256" key="4">
    <source>
        <dbReference type="ARBA" id="ARBA00023288"/>
    </source>
</evidence>
<accession>A0A6P6YHB4</accession>
<dbReference type="PANTHER" id="PTHR10969">
    <property type="entry name" value="MICROTUBULE-ASSOCIATED PROTEINS 1A/1B LIGHT CHAIN 3-RELATED"/>
    <property type="match status" value="1"/>
</dbReference>
<evidence type="ECO:0000256" key="3">
    <source>
        <dbReference type="ARBA" id="ARBA00023136"/>
    </source>
</evidence>
<keyword evidence="4 5" id="KW-0449">Lipoprotein</keyword>
<dbReference type="InParanoid" id="A0A6P6YHB4"/>
<sequence>MSWRHSIQENNSIITTKQRIPDDNNNNDSKECFQISPPLKSSSLNDHYKQRRQQKLCKNIFRHFPGRVPVIVEKLDTNIMLLMNKQQQQQNSIRKIFNFNGKKFVNSSSSLINNDRTTTTTTTTTNRKKRFKFLVPYDCSVGQFQWILRNKIDLITTSSSSSNRAIYLIVKRTLPHASCLIGELYRQYQDNDGYLYIHYSDENTFGSSLSLSPSSPLPSSLPSSLSTVDFHQI</sequence>
<protein>
    <submittedName>
        <fullName evidence="9">Autophagy-related protein 8-like protein DDB_G0290491</fullName>
    </submittedName>
</protein>
<evidence type="ECO:0000256" key="5">
    <source>
        <dbReference type="PIRSR" id="PIRSR604241-50"/>
    </source>
</evidence>
<name>A0A6P6YHB4_DERPT</name>
<feature type="compositionally biased region" description="Polar residues" evidence="7">
    <location>
        <begin position="8"/>
        <end position="27"/>
    </location>
</feature>
<evidence type="ECO:0000256" key="2">
    <source>
        <dbReference type="ARBA" id="ARBA00007293"/>
    </source>
</evidence>
<evidence type="ECO:0000313" key="9">
    <source>
        <dbReference type="RefSeq" id="XP_027204913.1"/>
    </source>
</evidence>
<dbReference type="SUPFAM" id="SSF54236">
    <property type="entry name" value="Ubiquitin-like"/>
    <property type="match status" value="1"/>
</dbReference>
<feature type="region of interest" description="Disordered" evidence="7">
    <location>
        <begin position="1"/>
        <end position="30"/>
    </location>
</feature>
<dbReference type="Pfam" id="PF02991">
    <property type="entry name" value="ATG8"/>
    <property type="match status" value="1"/>
</dbReference>
<dbReference type="OrthoDB" id="6738456at2759"/>
<keyword evidence="8" id="KW-1185">Reference proteome</keyword>
<comment type="similarity">
    <text evidence="2 6">Belongs to the ATG8 family.</text>
</comment>
<dbReference type="Gene3D" id="3.10.20.90">
    <property type="entry name" value="Phosphatidylinositol 3-kinase Catalytic Subunit, Chain A, domain 1"/>
    <property type="match status" value="1"/>
</dbReference>
<dbReference type="AlphaFoldDB" id="A0A6P6YHB4"/>
<dbReference type="RefSeq" id="XP_027204913.1">
    <property type="nucleotide sequence ID" value="XM_027349112.1"/>
</dbReference>